<gene>
    <name evidence="1" type="ORF">PV04_10324</name>
</gene>
<proteinExistence type="predicted"/>
<evidence type="ECO:0000313" key="1">
    <source>
        <dbReference type="EMBL" id="KIW63492.1"/>
    </source>
</evidence>
<name>A0A0D2DMC7_9EURO</name>
<dbReference type="Proteomes" id="UP000054266">
    <property type="component" value="Unassembled WGS sequence"/>
</dbReference>
<keyword evidence="2" id="KW-1185">Reference proteome</keyword>
<reference evidence="1 2" key="1">
    <citation type="submission" date="2015-01" db="EMBL/GenBank/DDBJ databases">
        <title>The Genome Sequence of Capronia semiimmersa CBS27337.</title>
        <authorList>
            <consortium name="The Broad Institute Genomics Platform"/>
            <person name="Cuomo C."/>
            <person name="de Hoog S."/>
            <person name="Gorbushina A."/>
            <person name="Stielow B."/>
            <person name="Teixiera M."/>
            <person name="Abouelleil A."/>
            <person name="Chapman S.B."/>
            <person name="Priest M."/>
            <person name="Young S.K."/>
            <person name="Wortman J."/>
            <person name="Nusbaum C."/>
            <person name="Birren B."/>
        </authorList>
    </citation>
    <scope>NUCLEOTIDE SEQUENCE [LARGE SCALE GENOMIC DNA]</scope>
    <source>
        <strain evidence="1 2">CBS 27337</strain>
    </source>
</reference>
<organism evidence="1 2">
    <name type="scientific">Phialophora macrospora</name>
    <dbReference type="NCBI Taxonomy" id="1851006"/>
    <lineage>
        <taxon>Eukaryota</taxon>
        <taxon>Fungi</taxon>
        <taxon>Dikarya</taxon>
        <taxon>Ascomycota</taxon>
        <taxon>Pezizomycotina</taxon>
        <taxon>Eurotiomycetes</taxon>
        <taxon>Chaetothyriomycetidae</taxon>
        <taxon>Chaetothyriales</taxon>
        <taxon>Herpotrichiellaceae</taxon>
        <taxon>Phialophora</taxon>
    </lineage>
</organism>
<sequence>MPKRLSLTVKPMTESVALEHASLLRLKLKLKPLWMFSKEISISALAYVMTCSALAKLLPVSTKSEWHHWLSSGTEATSGSSTTSRAQLTVAFILELLIAT</sequence>
<protein>
    <submittedName>
        <fullName evidence="1">Uncharacterized protein</fullName>
    </submittedName>
</protein>
<evidence type="ECO:0000313" key="2">
    <source>
        <dbReference type="Proteomes" id="UP000054266"/>
    </source>
</evidence>
<dbReference type="HOGENOM" id="CLU_2305746_0_0_1"/>
<dbReference type="AlphaFoldDB" id="A0A0D2DMC7"/>
<dbReference type="EMBL" id="KN846962">
    <property type="protein sequence ID" value="KIW63492.1"/>
    <property type="molecule type" value="Genomic_DNA"/>
</dbReference>
<accession>A0A0D2DMC7</accession>